<keyword evidence="2" id="KW-1185">Reference proteome</keyword>
<dbReference type="AlphaFoldDB" id="A0A6L5XKL4"/>
<organism evidence="1 2">
    <name type="scientific">Desulfovibrio porci</name>
    <dbReference type="NCBI Taxonomy" id="2605782"/>
    <lineage>
        <taxon>Bacteria</taxon>
        <taxon>Pseudomonadati</taxon>
        <taxon>Thermodesulfobacteriota</taxon>
        <taxon>Desulfovibrionia</taxon>
        <taxon>Desulfovibrionales</taxon>
        <taxon>Desulfovibrionaceae</taxon>
        <taxon>Desulfovibrio</taxon>
    </lineage>
</organism>
<accession>A0A6L5XKL4</accession>
<proteinExistence type="predicted"/>
<evidence type="ECO:0000313" key="1">
    <source>
        <dbReference type="EMBL" id="MSS27685.1"/>
    </source>
</evidence>
<name>A0A6L5XKL4_9BACT</name>
<gene>
    <name evidence="1" type="ORF">FYJ44_06400</name>
</gene>
<dbReference type="RefSeq" id="WP_154510327.1">
    <property type="nucleotide sequence ID" value="NZ_VUMH01000005.1"/>
</dbReference>
<protein>
    <submittedName>
        <fullName evidence="1">Uncharacterized protein</fullName>
    </submittedName>
</protein>
<reference evidence="1 2" key="1">
    <citation type="submission" date="2019-09" db="EMBL/GenBank/DDBJ databases">
        <title>In-depth cultivation of the pig gut microbiome towards novel bacterial diversity and tailored functional studies.</title>
        <authorList>
            <person name="Wylensek D."/>
            <person name="Hitch T.C.A."/>
            <person name="Clavel T."/>
        </authorList>
    </citation>
    <scope>NUCLEOTIDE SEQUENCE [LARGE SCALE GENOMIC DNA]</scope>
    <source>
        <strain evidence="1 2">PG-178-WT-4</strain>
    </source>
</reference>
<sequence length="208" mass="23225">MLHISHIKTSSLADYVEPRAHDTIIVMPTTDMKLARRAAEVMSRRTDREGLLVIAEDDLRLGFIATANSVYNKTRSACFGYVAQDAFAGQYWLDYGLHALEKSRAGLLAFNDGRFFGKIAVFGLAMRRWLKSVYGQGVFYTGYHSHFADTELSVIALASGNLVFNPNALLVEVDYEKHLHGNDPADESLYRERAGQGFDGRIEPFTPA</sequence>
<dbReference type="EMBL" id="VUMH01000005">
    <property type="protein sequence ID" value="MSS27685.1"/>
    <property type="molecule type" value="Genomic_DNA"/>
</dbReference>
<comment type="caution">
    <text evidence="1">The sequence shown here is derived from an EMBL/GenBank/DDBJ whole genome shotgun (WGS) entry which is preliminary data.</text>
</comment>
<evidence type="ECO:0000313" key="2">
    <source>
        <dbReference type="Proteomes" id="UP000477488"/>
    </source>
</evidence>
<dbReference type="Proteomes" id="UP000477488">
    <property type="component" value="Unassembled WGS sequence"/>
</dbReference>